<dbReference type="AlphaFoldDB" id="A0AAJ0FHN4"/>
<feature type="region of interest" description="Disordered" evidence="1">
    <location>
        <begin position="317"/>
        <end position="342"/>
    </location>
</feature>
<feature type="compositionally biased region" description="Polar residues" evidence="1">
    <location>
        <begin position="676"/>
        <end position="690"/>
    </location>
</feature>
<reference evidence="2" key="1">
    <citation type="submission" date="2023-06" db="EMBL/GenBank/DDBJ databases">
        <title>Genome-scale phylogeny and comparative genomics of the fungal order Sordariales.</title>
        <authorList>
            <consortium name="Lawrence Berkeley National Laboratory"/>
            <person name="Hensen N."/>
            <person name="Bonometti L."/>
            <person name="Westerberg I."/>
            <person name="Brannstrom I.O."/>
            <person name="Guillou S."/>
            <person name="Cros-Aarteil S."/>
            <person name="Calhoun S."/>
            <person name="Haridas S."/>
            <person name="Kuo A."/>
            <person name="Mondo S."/>
            <person name="Pangilinan J."/>
            <person name="Riley R."/>
            <person name="Labutti K."/>
            <person name="Andreopoulos B."/>
            <person name="Lipzen A."/>
            <person name="Chen C."/>
            <person name="Yanf M."/>
            <person name="Daum C."/>
            <person name="Ng V."/>
            <person name="Clum A."/>
            <person name="Steindorff A."/>
            <person name="Ohm R."/>
            <person name="Martin F."/>
            <person name="Silar P."/>
            <person name="Natvig D."/>
            <person name="Lalanne C."/>
            <person name="Gautier V."/>
            <person name="Ament-Velasquez S.L."/>
            <person name="Kruys A."/>
            <person name="Hutchinson M.I."/>
            <person name="Powell A.J."/>
            <person name="Barry K."/>
            <person name="Miller A.N."/>
            <person name="Grigoriev I.V."/>
            <person name="Debuchy R."/>
            <person name="Gladieux P."/>
            <person name="Thoren M.H."/>
            <person name="Johannesson H."/>
        </authorList>
    </citation>
    <scope>NUCLEOTIDE SEQUENCE</scope>
    <source>
        <strain evidence="2">8032-3</strain>
    </source>
</reference>
<feature type="compositionally biased region" description="Polar residues" evidence="1">
    <location>
        <begin position="1084"/>
        <end position="1104"/>
    </location>
</feature>
<accession>A0AAJ0FHN4</accession>
<feature type="compositionally biased region" description="Basic residues" evidence="1">
    <location>
        <begin position="112"/>
        <end position="124"/>
    </location>
</feature>
<dbReference type="GeneID" id="85306099"/>
<comment type="caution">
    <text evidence="2">The sequence shown here is derived from an EMBL/GenBank/DDBJ whole genome shotgun (WGS) entry which is preliminary data.</text>
</comment>
<evidence type="ECO:0000256" key="1">
    <source>
        <dbReference type="SAM" id="MobiDB-lite"/>
    </source>
</evidence>
<feature type="region of interest" description="Disordered" evidence="1">
    <location>
        <begin position="1026"/>
        <end position="1160"/>
    </location>
</feature>
<feature type="compositionally biased region" description="Low complexity" evidence="1">
    <location>
        <begin position="659"/>
        <end position="672"/>
    </location>
</feature>
<evidence type="ECO:0000313" key="3">
    <source>
        <dbReference type="Proteomes" id="UP001244011"/>
    </source>
</evidence>
<gene>
    <name evidence="2" type="ORF">QBC33DRAFT_240837</name>
</gene>
<feature type="region of interest" description="Disordered" evidence="1">
    <location>
        <begin position="240"/>
        <end position="271"/>
    </location>
</feature>
<evidence type="ECO:0008006" key="4">
    <source>
        <dbReference type="Google" id="ProtNLM"/>
    </source>
</evidence>
<feature type="compositionally biased region" description="Polar residues" evidence="1">
    <location>
        <begin position="512"/>
        <end position="521"/>
    </location>
</feature>
<feature type="compositionally biased region" description="Low complexity" evidence="1">
    <location>
        <begin position="971"/>
        <end position="982"/>
    </location>
</feature>
<dbReference type="EMBL" id="MU839026">
    <property type="protein sequence ID" value="KAK1763573.1"/>
    <property type="molecule type" value="Genomic_DNA"/>
</dbReference>
<feature type="compositionally biased region" description="Polar residues" evidence="1">
    <location>
        <begin position="132"/>
        <end position="148"/>
    </location>
</feature>
<feature type="compositionally biased region" description="Polar residues" evidence="1">
    <location>
        <begin position="100"/>
        <end position="111"/>
    </location>
</feature>
<organism evidence="2 3">
    <name type="scientific">Phialemonium atrogriseum</name>
    <dbReference type="NCBI Taxonomy" id="1093897"/>
    <lineage>
        <taxon>Eukaryota</taxon>
        <taxon>Fungi</taxon>
        <taxon>Dikarya</taxon>
        <taxon>Ascomycota</taxon>
        <taxon>Pezizomycotina</taxon>
        <taxon>Sordariomycetes</taxon>
        <taxon>Sordariomycetidae</taxon>
        <taxon>Cephalothecales</taxon>
        <taxon>Cephalothecaceae</taxon>
        <taxon>Phialemonium</taxon>
    </lineage>
</organism>
<feature type="region of interest" description="Disordered" evidence="1">
    <location>
        <begin position="512"/>
        <end position="536"/>
    </location>
</feature>
<keyword evidence="3" id="KW-1185">Reference proteome</keyword>
<evidence type="ECO:0000313" key="2">
    <source>
        <dbReference type="EMBL" id="KAK1763573.1"/>
    </source>
</evidence>
<feature type="compositionally biased region" description="Polar residues" evidence="1">
    <location>
        <begin position="1128"/>
        <end position="1141"/>
    </location>
</feature>
<protein>
    <recommendedName>
        <fullName evidence="4">Proteophosphoglycan ppg4</fullName>
    </recommendedName>
</protein>
<dbReference type="RefSeq" id="XP_060279786.1">
    <property type="nucleotide sequence ID" value="XM_060422912.1"/>
</dbReference>
<feature type="region of interest" description="Disordered" evidence="1">
    <location>
        <begin position="594"/>
        <end position="699"/>
    </location>
</feature>
<feature type="compositionally biased region" description="Basic and acidic residues" evidence="1">
    <location>
        <begin position="838"/>
        <end position="852"/>
    </location>
</feature>
<sequence>MGNAPSADVHRRPTHKLSKPRTGNYATAGLLSPNGLSNSTERFSYPRLSSQPLPLSPEAPPTTPTSAVTLDGSRGLEHPADQMVMVVTVQQREPRSWSLFRSLSSQGTSGKSRSRHSGLGRRNSRTADKLSRANSMPYESSLGSQYGPQGTEHWPLAGSRTSWNYDMGSYEAKRLLNVAEDAPFEQATTMSENRMGTISEVTWKSSNPTKRQAASTPISRANSDLSLYTPVRRRSIIQTPGVATRARESPAPSLPNFRYSHPPTPSLSRMQSFESTRSVIVSMPPRLTDEYSVPRVVTPCEDDYQSIGAYKLGSLRITNGAASPGSPEPGKSHRREEIDQDASRHQVDYFTQSPVLASQGEAGWTPGDRGYAASESSVGIQSPRPLALDLSPIAISFQDAVSGKDKSDSGSIVKGLSPIITEVTQAIPEYLAEIAFSPFSLLDSRPASPELQTTSKHTALEDQLFEEDGHPEYPTVETLDVRLDPNARSVSEAVTDDSKTRLEHIARTDSGFVSTASPSSEYSHRPLTKADSGYGSNVSLRSFNNSKQSMPENEFSQSLDQKLMLTKSKFASSESNENPPRSPVVLMSNELAMHPPVREAPPPPVPPKDYIARSPSKANGSGMGKSLHGSVRAKESRLSSLSMSRQSRHTPSPILSLRSSDSVQKSPVSSPKTPLSGKSDTSTSALSIGSGSHKPTKLQRLLSSARRASNGPPMVHATHALDKTAIPSIPRDVETKLREHNGLFPTAAKRLALKPQLSRDTLKTIFSVDSFEQSLDALAGVPSVPTVAEMPSDETTETKDPPRKHAVLELPAPIAHAAAHLFSGKPITRKPVPTRHLSLRERELPRDDERDASPPVEAELISYNSLNNILGDNAYDAALKAMADGQHAYFSPTKPGRTMSLTSSSDRNWNIRKMPHKSKSSTSLADPGIAYLPSPLLPRELDPPKRLNAPPPVSMMTRRPMSLRVPPSLRQQPAHADPAQQALSRKASREEIHSYPSSNGPTLTRKVSRESYPPFQQAVALSVEEMLSSPPPIPPQNPRRSLSLHRPQQYAGSQQMAPNWEVQVDHDFSGRSNRSSSEHGGRANSLSSSQSHNGRWVQRPSSAQAYRAPPSAPPPLRHRSSHDDFGRSQRSGFAPSMSNGYTAPPPPQLDPWTSHQFGPASQQWDQYGRYPYVPRGHHRNRSVGNGYGNPGVVPYRVLHSYNSPAYRHVPIWG</sequence>
<feature type="region of interest" description="Disordered" evidence="1">
    <location>
        <begin position="935"/>
        <end position="1007"/>
    </location>
</feature>
<feature type="compositionally biased region" description="Basic and acidic residues" evidence="1">
    <location>
        <begin position="330"/>
        <end position="342"/>
    </location>
</feature>
<feature type="region of interest" description="Disordered" evidence="1">
    <location>
        <begin position="1"/>
        <end position="79"/>
    </location>
</feature>
<feature type="compositionally biased region" description="Pro residues" evidence="1">
    <location>
        <begin position="598"/>
        <end position="607"/>
    </location>
</feature>
<dbReference type="Proteomes" id="UP001244011">
    <property type="component" value="Unassembled WGS sequence"/>
</dbReference>
<proteinExistence type="predicted"/>
<feature type="region of interest" description="Disordered" evidence="1">
    <location>
        <begin position="100"/>
        <end position="149"/>
    </location>
</feature>
<name>A0AAJ0FHN4_9PEZI</name>
<feature type="compositionally biased region" description="Pro residues" evidence="1">
    <location>
        <begin position="54"/>
        <end position="63"/>
    </location>
</feature>
<feature type="compositionally biased region" description="Polar residues" evidence="1">
    <location>
        <begin position="1151"/>
        <end position="1160"/>
    </location>
</feature>
<feature type="region of interest" description="Disordered" evidence="1">
    <location>
        <begin position="821"/>
        <end position="853"/>
    </location>
</feature>